<sequence length="86" mass="9583">MRMRDSSGQRDETAKLPPLPSYEAALEASANSPIFRTVAPFVFPDDHEAFKSEKTSSSSPSNHYPHRGADDFHLFPPPPYGQCCEE</sequence>
<dbReference type="Proteomes" id="UP000274131">
    <property type="component" value="Unassembled WGS sequence"/>
</dbReference>
<evidence type="ECO:0000256" key="1">
    <source>
        <dbReference type="SAM" id="MobiDB-lite"/>
    </source>
</evidence>
<evidence type="ECO:0000313" key="4">
    <source>
        <dbReference type="WBParaSite" id="EVEC_0000243201-mRNA-1"/>
    </source>
</evidence>
<accession>A0A0N4UXZ4</accession>
<reference evidence="2 3" key="2">
    <citation type="submission" date="2018-10" db="EMBL/GenBank/DDBJ databases">
        <authorList>
            <consortium name="Pathogen Informatics"/>
        </authorList>
    </citation>
    <scope>NUCLEOTIDE SEQUENCE [LARGE SCALE GENOMIC DNA]</scope>
</reference>
<keyword evidence="3" id="KW-1185">Reference proteome</keyword>
<proteinExistence type="predicted"/>
<evidence type="ECO:0000313" key="2">
    <source>
        <dbReference type="EMBL" id="VDD86997.1"/>
    </source>
</evidence>
<dbReference type="AlphaFoldDB" id="A0A0N4UXZ4"/>
<feature type="compositionally biased region" description="Basic and acidic residues" evidence="1">
    <location>
        <begin position="1"/>
        <end position="14"/>
    </location>
</feature>
<feature type="region of interest" description="Disordered" evidence="1">
    <location>
        <begin position="1"/>
        <end position="20"/>
    </location>
</feature>
<name>A0A0N4UXZ4_ENTVE</name>
<protein>
    <submittedName>
        <fullName evidence="2 4">Uncharacterized protein</fullName>
    </submittedName>
</protein>
<organism evidence="4">
    <name type="scientific">Enterobius vermicularis</name>
    <name type="common">Human pinworm</name>
    <dbReference type="NCBI Taxonomy" id="51028"/>
    <lineage>
        <taxon>Eukaryota</taxon>
        <taxon>Metazoa</taxon>
        <taxon>Ecdysozoa</taxon>
        <taxon>Nematoda</taxon>
        <taxon>Chromadorea</taxon>
        <taxon>Rhabditida</taxon>
        <taxon>Spirurina</taxon>
        <taxon>Oxyuridomorpha</taxon>
        <taxon>Oxyuroidea</taxon>
        <taxon>Oxyuridae</taxon>
        <taxon>Enterobius</taxon>
    </lineage>
</organism>
<reference evidence="4" key="1">
    <citation type="submission" date="2017-02" db="UniProtKB">
        <authorList>
            <consortium name="WormBaseParasite"/>
        </authorList>
    </citation>
    <scope>IDENTIFICATION</scope>
</reference>
<evidence type="ECO:0000313" key="3">
    <source>
        <dbReference type="Proteomes" id="UP000274131"/>
    </source>
</evidence>
<gene>
    <name evidence="2" type="ORF">EVEC_LOCUS2140</name>
</gene>
<feature type="region of interest" description="Disordered" evidence="1">
    <location>
        <begin position="50"/>
        <end position="78"/>
    </location>
</feature>
<dbReference type="EMBL" id="UXUI01007325">
    <property type="protein sequence ID" value="VDD86997.1"/>
    <property type="molecule type" value="Genomic_DNA"/>
</dbReference>
<dbReference type="WBParaSite" id="EVEC_0000243201-mRNA-1">
    <property type="protein sequence ID" value="EVEC_0000243201-mRNA-1"/>
    <property type="gene ID" value="EVEC_0000243201"/>
</dbReference>